<dbReference type="InterPro" id="IPR029046">
    <property type="entry name" value="LolA/LolB/LppX"/>
</dbReference>
<evidence type="ECO:0000256" key="7">
    <source>
        <dbReference type="ARBA" id="ARBA00022764"/>
    </source>
</evidence>
<protein>
    <recommendedName>
        <fullName evidence="4 10">Outer-membrane lipoprotein carrier protein</fullName>
    </recommendedName>
</protein>
<dbReference type="Proteomes" id="UP000316584">
    <property type="component" value="Chromosome"/>
</dbReference>
<dbReference type="GO" id="GO:0030288">
    <property type="term" value="C:outer membrane-bounded periplasmic space"/>
    <property type="evidence" value="ECO:0007669"/>
    <property type="project" value="TreeGrafter"/>
</dbReference>
<reference evidence="11 12" key="1">
    <citation type="submission" date="2019-07" db="EMBL/GenBank/DDBJ databases">
        <title>Full genome sequence of Luteimonas sp. Gr-4.</title>
        <authorList>
            <person name="Im W.-T."/>
        </authorList>
    </citation>
    <scope>NUCLEOTIDE SEQUENCE [LARGE SCALE GENOMIC DNA]</scope>
    <source>
        <strain evidence="11 12">Gr-4</strain>
    </source>
</reference>
<dbReference type="KEGG" id="lug:FPZ22_00615"/>
<evidence type="ECO:0000256" key="3">
    <source>
        <dbReference type="ARBA" id="ARBA00011245"/>
    </source>
</evidence>
<keyword evidence="11" id="KW-0449">Lipoprotein</keyword>
<dbReference type="CDD" id="cd16325">
    <property type="entry name" value="LolA"/>
    <property type="match status" value="1"/>
</dbReference>
<dbReference type="RefSeq" id="WP_144889342.1">
    <property type="nucleotide sequence ID" value="NZ_CP042218.1"/>
</dbReference>
<evidence type="ECO:0000256" key="9">
    <source>
        <dbReference type="ARBA" id="ARBA00023186"/>
    </source>
</evidence>
<feature type="signal peptide" evidence="10">
    <location>
        <begin position="1"/>
        <end position="23"/>
    </location>
</feature>
<organism evidence="11 12">
    <name type="scientific">Luteimonas granuli</name>
    <dbReference type="NCBI Taxonomy" id="1176533"/>
    <lineage>
        <taxon>Bacteria</taxon>
        <taxon>Pseudomonadati</taxon>
        <taxon>Pseudomonadota</taxon>
        <taxon>Gammaproteobacteria</taxon>
        <taxon>Lysobacterales</taxon>
        <taxon>Lysobacteraceae</taxon>
        <taxon>Luteimonas</taxon>
    </lineage>
</organism>
<comment type="subunit">
    <text evidence="3 10">Monomer.</text>
</comment>
<dbReference type="InterPro" id="IPR004564">
    <property type="entry name" value="OM_lipoprot_carrier_LolA-like"/>
</dbReference>
<keyword evidence="8 10" id="KW-0653">Protein transport</keyword>
<dbReference type="NCBIfam" id="TIGR00547">
    <property type="entry name" value="lolA"/>
    <property type="match status" value="1"/>
</dbReference>
<evidence type="ECO:0000256" key="10">
    <source>
        <dbReference type="HAMAP-Rule" id="MF_00240"/>
    </source>
</evidence>
<comment type="function">
    <text evidence="10">Participates in the translocation of lipoproteins from the inner membrane to the outer membrane. Only forms a complex with a lipoprotein if the residue after the N-terminal Cys is not an aspartate (The Asp acts as a targeting signal to indicate that the lipoprotein should stay in the inner membrane).</text>
</comment>
<evidence type="ECO:0000256" key="2">
    <source>
        <dbReference type="ARBA" id="ARBA00007615"/>
    </source>
</evidence>
<evidence type="ECO:0000256" key="1">
    <source>
        <dbReference type="ARBA" id="ARBA00004418"/>
    </source>
</evidence>
<dbReference type="SUPFAM" id="SSF89392">
    <property type="entry name" value="Prokaryotic lipoproteins and lipoprotein localization factors"/>
    <property type="match status" value="1"/>
</dbReference>
<keyword evidence="6 10" id="KW-0732">Signal</keyword>
<dbReference type="GO" id="GO:0042953">
    <property type="term" value="P:lipoprotein transport"/>
    <property type="evidence" value="ECO:0007669"/>
    <property type="project" value="InterPro"/>
</dbReference>
<name>A0A518N109_9GAMM</name>
<comment type="subcellular location">
    <subcellularLocation>
        <location evidence="1 10">Periplasm</location>
    </subcellularLocation>
</comment>
<dbReference type="AlphaFoldDB" id="A0A518N109"/>
<dbReference type="InterPro" id="IPR018323">
    <property type="entry name" value="OM_lipoprot_carrier_LolA_Pbac"/>
</dbReference>
<sequence precursor="true">MIRMRYWLAALALLSTLAGTASAAARDDLAAFSSGLKGLDGRFEQKLYDLDGRLRETSTGRVALSAPRLFRWEYATPYAQLIVADGEKVWVYDPDLEQVTVRAQGPEEQNSPLAALVDPAKLERDFNVRESGDADGLSWLLLSPRDAEQASFSSARLGFRGASLVRMDVVDTLGQRTEVVFSGWTRNPAFARGTFRFVPPAGVDVVGEG</sequence>
<proteinExistence type="inferred from homology"/>
<dbReference type="EMBL" id="CP042218">
    <property type="protein sequence ID" value="QDW65589.1"/>
    <property type="molecule type" value="Genomic_DNA"/>
</dbReference>
<dbReference type="PANTHER" id="PTHR35869:SF1">
    <property type="entry name" value="OUTER-MEMBRANE LIPOPROTEIN CARRIER PROTEIN"/>
    <property type="match status" value="1"/>
</dbReference>
<gene>
    <name evidence="10 11" type="primary">lolA</name>
    <name evidence="11" type="ORF">FPZ22_00615</name>
</gene>
<keyword evidence="9 10" id="KW-0143">Chaperone</keyword>
<dbReference type="Pfam" id="PF03548">
    <property type="entry name" value="LolA"/>
    <property type="match status" value="1"/>
</dbReference>
<evidence type="ECO:0000256" key="4">
    <source>
        <dbReference type="ARBA" id="ARBA00014035"/>
    </source>
</evidence>
<evidence type="ECO:0000256" key="6">
    <source>
        <dbReference type="ARBA" id="ARBA00022729"/>
    </source>
</evidence>
<comment type="similarity">
    <text evidence="2 10">Belongs to the LolA family.</text>
</comment>
<evidence type="ECO:0000313" key="12">
    <source>
        <dbReference type="Proteomes" id="UP000316584"/>
    </source>
</evidence>
<accession>A0A518N109</accession>
<dbReference type="Gene3D" id="2.50.20.10">
    <property type="entry name" value="Lipoprotein localisation LolA/LolB/LppX"/>
    <property type="match status" value="1"/>
</dbReference>
<keyword evidence="12" id="KW-1185">Reference proteome</keyword>
<dbReference type="PANTHER" id="PTHR35869">
    <property type="entry name" value="OUTER-MEMBRANE LIPOPROTEIN CARRIER PROTEIN"/>
    <property type="match status" value="1"/>
</dbReference>
<evidence type="ECO:0000313" key="11">
    <source>
        <dbReference type="EMBL" id="QDW65589.1"/>
    </source>
</evidence>
<dbReference type="GO" id="GO:0044874">
    <property type="term" value="P:lipoprotein localization to outer membrane"/>
    <property type="evidence" value="ECO:0007669"/>
    <property type="project" value="UniProtKB-UniRule"/>
</dbReference>
<keyword evidence="7 10" id="KW-0574">Periplasm</keyword>
<evidence type="ECO:0000256" key="8">
    <source>
        <dbReference type="ARBA" id="ARBA00022927"/>
    </source>
</evidence>
<dbReference type="HAMAP" id="MF_00240">
    <property type="entry name" value="LolA"/>
    <property type="match status" value="1"/>
</dbReference>
<feature type="chain" id="PRO_5022274606" description="Outer-membrane lipoprotein carrier protein" evidence="10">
    <location>
        <begin position="24"/>
        <end position="209"/>
    </location>
</feature>
<dbReference type="OrthoDB" id="9787361at2"/>
<keyword evidence="5 10" id="KW-0813">Transport</keyword>
<evidence type="ECO:0000256" key="5">
    <source>
        <dbReference type="ARBA" id="ARBA00022448"/>
    </source>
</evidence>